<keyword evidence="4" id="KW-0131">Cell cycle</keyword>
<proteinExistence type="inferred from homology"/>
<dbReference type="GO" id="GO:0051301">
    <property type="term" value="P:cell division"/>
    <property type="evidence" value="ECO:0007669"/>
    <property type="project" value="UniProtKB-KW"/>
</dbReference>
<dbReference type="AlphaFoldDB" id="A0A0T5P5C9"/>
<dbReference type="Proteomes" id="UP000051401">
    <property type="component" value="Unassembled WGS sequence"/>
</dbReference>
<evidence type="ECO:0000256" key="3">
    <source>
        <dbReference type="ARBA" id="ARBA00025265"/>
    </source>
</evidence>
<dbReference type="Proteomes" id="UP000325785">
    <property type="component" value="Chromosome"/>
</dbReference>
<dbReference type="SUPFAM" id="SSF55229">
    <property type="entry name" value="Cell division protein MinE topological specificity domain"/>
    <property type="match status" value="1"/>
</dbReference>
<dbReference type="NCBIfam" id="TIGR01215">
    <property type="entry name" value="minE"/>
    <property type="match status" value="1"/>
</dbReference>
<dbReference type="HAMAP" id="MF_00262">
    <property type="entry name" value="MinE"/>
    <property type="match status" value="1"/>
</dbReference>
<reference evidence="6 8" key="2">
    <citation type="submission" date="2018-08" db="EMBL/GenBank/DDBJ databases">
        <title>Genetic Globetrotter - A new plasmid hitch-hiking vast phylogenetic and geographic distances.</title>
        <authorList>
            <person name="Vollmers J."/>
            <person name="Petersen J."/>
        </authorList>
    </citation>
    <scope>NUCLEOTIDE SEQUENCE [LARGE SCALE GENOMIC DNA]</scope>
    <source>
        <strain evidence="6 8">DSM 26383</strain>
    </source>
</reference>
<dbReference type="InterPro" id="IPR005527">
    <property type="entry name" value="MinE"/>
</dbReference>
<gene>
    <name evidence="4 6" type="primary">minE</name>
    <name evidence="6" type="ORF">RIdsm_04275</name>
    <name evidence="5" type="ORF">XM52_18830</name>
</gene>
<evidence type="ECO:0000256" key="2">
    <source>
        <dbReference type="ARBA" id="ARBA00020112"/>
    </source>
</evidence>
<protein>
    <recommendedName>
        <fullName evidence="2 4">Cell division topological specificity factor</fullName>
    </recommendedName>
</protein>
<dbReference type="Gene3D" id="3.30.1070.10">
    <property type="entry name" value="Cell division topological specificity factor MinE"/>
    <property type="match status" value="1"/>
</dbReference>
<sequence length="93" mass="10364">MNLFGFARKQRRARSAETAKDRLQILLAHERSGGGRGGEADYLPMLQRDIVEAIRKYVSIGETDVEVRMERGEQMSSLEINVELPSEVGSKAG</sequence>
<accession>A0A0T5P5C9</accession>
<dbReference type="NCBIfam" id="NF001422">
    <property type="entry name" value="PRK00296.1"/>
    <property type="match status" value="1"/>
</dbReference>
<evidence type="ECO:0000256" key="4">
    <source>
        <dbReference type="HAMAP-Rule" id="MF_00262"/>
    </source>
</evidence>
<dbReference type="InterPro" id="IPR036707">
    <property type="entry name" value="MinE_sf"/>
</dbReference>
<evidence type="ECO:0000313" key="6">
    <source>
        <dbReference type="EMBL" id="QEW28444.1"/>
    </source>
</evidence>
<evidence type="ECO:0000313" key="8">
    <source>
        <dbReference type="Proteomes" id="UP000325785"/>
    </source>
</evidence>
<dbReference type="EMBL" id="LAXI01000014">
    <property type="protein sequence ID" value="KRS16387.1"/>
    <property type="molecule type" value="Genomic_DNA"/>
</dbReference>
<comment type="function">
    <text evidence="3 4">Prevents the cell division inhibition by proteins MinC and MinD at internal division sites while permitting inhibition at polar sites. This ensures cell division at the proper site by restricting the formation of a division septum at the midpoint of the long axis of the cell.</text>
</comment>
<comment type="similarity">
    <text evidence="1 4">Belongs to the MinE family.</text>
</comment>
<dbReference type="Pfam" id="PF03776">
    <property type="entry name" value="MinE"/>
    <property type="match status" value="1"/>
</dbReference>
<evidence type="ECO:0000256" key="1">
    <source>
        <dbReference type="ARBA" id="ARBA00008168"/>
    </source>
</evidence>
<dbReference type="KEGG" id="rid:RIdsm_04275"/>
<evidence type="ECO:0000313" key="5">
    <source>
        <dbReference type="EMBL" id="KRS16387.1"/>
    </source>
</evidence>
<reference evidence="5 7" key="1">
    <citation type="submission" date="2015-04" db="EMBL/GenBank/DDBJ databases">
        <title>The draft genome sequence of Roseovarius indicus B108T.</title>
        <authorList>
            <person name="Li G."/>
            <person name="Lai Q."/>
            <person name="Shao Z."/>
            <person name="Yan P."/>
        </authorList>
    </citation>
    <scope>NUCLEOTIDE SEQUENCE [LARGE SCALE GENOMIC DNA]</scope>
    <source>
        <strain evidence="5 7">B108</strain>
    </source>
</reference>
<dbReference type="PATRIC" id="fig|540747.5.peg.1519"/>
<name>A0A0T5P5C9_9RHOB</name>
<dbReference type="STRING" id="540747.SAMN04488031_105111"/>
<dbReference type="GO" id="GO:0032955">
    <property type="term" value="P:regulation of division septum assembly"/>
    <property type="evidence" value="ECO:0007669"/>
    <property type="project" value="InterPro"/>
</dbReference>
<dbReference type="RefSeq" id="WP_057818387.1">
    <property type="nucleotide sequence ID" value="NZ_CAXRJZ010000051.1"/>
</dbReference>
<organism evidence="5 7">
    <name type="scientific">Roseovarius indicus</name>
    <dbReference type="NCBI Taxonomy" id="540747"/>
    <lineage>
        <taxon>Bacteria</taxon>
        <taxon>Pseudomonadati</taxon>
        <taxon>Pseudomonadota</taxon>
        <taxon>Alphaproteobacteria</taxon>
        <taxon>Rhodobacterales</taxon>
        <taxon>Roseobacteraceae</taxon>
        <taxon>Roseovarius</taxon>
    </lineage>
</organism>
<keyword evidence="4 5" id="KW-0132">Cell division</keyword>
<dbReference type="EMBL" id="CP031598">
    <property type="protein sequence ID" value="QEW28444.1"/>
    <property type="molecule type" value="Genomic_DNA"/>
</dbReference>
<evidence type="ECO:0000313" key="7">
    <source>
        <dbReference type="Proteomes" id="UP000051401"/>
    </source>
</evidence>
<keyword evidence="7" id="KW-1185">Reference proteome</keyword>